<dbReference type="RefSeq" id="XP_037161869.1">
    <property type="nucleotide sequence ID" value="XM_037311212.1"/>
</dbReference>
<dbReference type="AlphaFoldDB" id="A0A8H6FPQ4"/>
<protein>
    <submittedName>
        <fullName evidence="1">Uncharacterized protein</fullName>
    </submittedName>
</protein>
<dbReference type="EMBL" id="JACCJC010000048">
    <property type="protein sequence ID" value="KAF6232442.1"/>
    <property type="molecule type" value="Genomic_DNA"/>
</dbReference>
<dbReference type="InterPro" id="IPR036047">
    <property type="entry name" value="F-box-like_dom_sf"/>
</dbReference>
<dbReference type="SUPFAM" id="SSF81383">
    <property type="entry name" value="F-box domain"/>
    <property type="match status" value="1"/>
</dbReference>
<proteinExistence type="predicted"/>
<keyword evidence="2" id="KW-1185">Reference proteome</keyword>
<accession>A0A8H6FPQ4</accession>
<gene>
    <name evidence="1" type="ORF">HO173_009321</name>
</gene>
<reference evidence="1 2" key="1">
    <citation type="journal article" date="2020" name="Genomics">
        <title>Complete, high-quality genomes from long-read metagenomic sequencing of two wolf lichen thalli reveals enigmatic genome architecture.</title>
        <authorList>
            <person name="McKenzie S.K."/>
            <person name="Walston R.F."/>
            <person name="Allen J.L."/>
        </authorList>
    </citation>
    <scope>NUCLEOTIDE SEQUENCE [LARGE SCALE GENOMIC DNA]</scope>
    <source>
        <strain evidence="1">WasteWater2</strain>
    </source>
</reference>
<dbReference type="GeneID" id="59290973"/>
<comment type="caution">
    <text evidence="1">The sequence shown here is derived from an EMBL/GenBank/DDBJ whole genome shotgun (WGS) entry which is preliminary data.</text>
</comment>
<dbReference type="Proteomes" id="UP000578531">
    <property type="component" value="Unassembled WGS sequence"/>
</dbReference>
<sequence length="439" mass="50776">METSGATRFDMTALLHDLPTNREAPPVPRHSAMSRAREEYKRKNENLMFHRRIQRYRMKGRKRRFAIFRVLPTEIIVLVMCHTRSADLANLIQTDKSMDEIFQNHKMWLFKRMQICQFSEFSGWFGDMPGFDGPILGNSRTSEQIQCLKDVVFTFDWRIMEVAPSDDEAAKVFLHLLERYGGWRYLYFLNAVKRHMEQEAQNLYKFSHMAIPSMNEGSAKAMVLCFARMSWRAATVLGGEMKEPADMSARVEYRLKFFQREPRTLQKLMTKILRLLIYRIGNRLQVTDTVTLYQYIHRSAGFGILIPVPSEEELYDSASAIMTRLLLECCFFYGITFAMQLCEEPVNDEVKAAQSWIIRRFEHALMYATRFSSVDTVLIEDSSIREGSLWAAGIGFPTLGWFRSNKASAGGVMLAVEHDGMRSGCLCCCIKQADVLLVR</sequence>
<dbReference type="OrthoDB" id="10422747at2759"/>
<organism evidence="1 2">
    <name type="scientific">Letharia columbiana</name>
    <dbReference type="NCBI Taxonomy" id="112416"/>
    <lineage>
        <taxon>Eukaryota</taxon>
        <taxon>Fungi</taxon>
        <taxon>Dikarya</taxon>
        <taxon>Ascomycota</taxon>
        <taxon>Pezizomycotina</taxon>
        <taxon>Lecanoromycetes</taxon>
        <taxon>OSLEUM clade</taxon>
        <taxon>Lecanoromycetidae</taxon>
        <taxon>Lecanorales</taxon>
        <taxon>Lecanorineae</taxon>
        <taxon>Parmeliaceae</taxon>
        <taxon>Letharia</taxon>
    </lineage>
</organism>
<evidence type="ECO:0000313" key="2">
    <source>
        <dbReference type="Proteomes" id="UP000578531"/>
    </source>
</evidence>
<evidence type="ECO:0000313" key="1">
    <source>
        <dbReference type="EMBL" id="KAF6232442.1"/>
    </source>
</evidence>
<name>A0A8H6FPQ4_9LECA</name>